<dbReference type="OrthoDB" id="9176789at2"/>
<dbReference type="AlphaFoldDB" id="A0A4R3JHS7"/>
<dbReference type="InterPro" id="IPR037522">
    <property type="entry name" value="HD_GYP_dom"/>
</dbReference>
<dbReference type="Pfam" id="PF13487">
    <property type="entry name" value="HD_5"/>
    <property type="match status" value="1"/>
</dbReference>
<dbReference type="SMART" id="SM00448">
    <property type="entry name" value="REC"/>
    <property type="match status" value="1"/>
</dbReference>
<dbReference type="PROSITE" id="PS51832">
    <property type="entry name" value="HD_GYP"/>
    <property type="match status" value="1"/>
</dbReference>
<dbReference type="SUPFAM" id="SSF109604">
    <property type="entry name" value="HD-domain/PDEase-like"/>
    <property type="match status" value="1"/>
</dbReference>
<gene>
    <name evidence="4" type="ORF">EDD55_102405</name>
</gene>
<evidence type="ECO:0000256" key="1">
    <source>
        <dbReference type="PROSITE-ProRule" id="PRU00169"/>
    </source>
</evidence>
<evidence type="ECO:0000259" key="3">
    <source>
        <dbReference type="PROSITE" id="PS51832"/>
    </source>
</evidence>
<dbReference type="SUPFAM" id="SSF52172">
    <property type="entry name" value="CheY-like"/>
    <property type="match status" value="1"/>
</dbReference>
<dbReference type="PROSITE" id="PS50110">
    <property type="entry name" value="RESPONSE_REGULATORY"/>
    <property type="match status" value="1"/>
</dbReference>
<dbReference type="GO" id="GO:0000160">
    <property type="term" value="P:phosphorelay signal transduction system"/>
    <property type="evidence" value="ECO:0007669"/>
    <property type="project" value="InterPro"/>
</dbReference>
<dbReference type="GO" id="GO:0008081">
    <property type="term" value="F:phosphoric diester hydrolase activity"/>
    <property type="evidence" value="ECO:0007669"/>
    <property type="project" value="UniProtKB-ARBA"/>
</dbReference>
<keyword evidence="1" id="KW-0597">Phosphoprotein</keyword>
<dbReference type="InterPro" id="IPR052020">
    <property type="entry name" value="Cyclic_di-GMP/3'3'-cGAMP_PDE"/>
</dbReference>
<feature type="domain" description="Response regulatory" evidence="2">
    <location>
        <begin position="12"/>
        <end position="130"/>
    </location>
</feature>
<evidence type="ECO:0000259" key="2">
    <source>
        <dbReference type="PROSITE" id="PS50110"/>
    </source>
</evidence>
<dbReference type="InterPro" id="IPR011006">
    <property type="entry name" value="CheY-like_superfamily"/>
</dbReference>
<dbReference type="EMBL" id="SLZW01000002">
    <property type="protein sequence ID" value="TCS64360.1"/>
    <property type="molecule type" value="Genomic_DNA"/>
</dbReference>
<protein>
    <submittedName>
        <fullName evidence="4">Response regulator receiver modulated metal dependent phosphohydrolase</fullName>
    </submittedName>
</protein>
<feature type="modified residue" description="4-aspartylphosphate" evidence="1">
    <location>
        <position position="62"/>
    </location>
</feature>
<evidence type="ECO:0000313" key="5">
    <source>
        <dbReference type="Proteomes" id="UP000295304"/>
    </source>
</evidence>
<dbReference type="RefSeq" id="WP_132938303.1">
    <property type="nucleotide sequence ID" value="NZ_CP119676.1"/>
</dbReference>
<dbReference type="SMART" id="SM00471">
    <property type="entry name" value="HDc"/>
    <property type="match status" value="1"/>
</dbReference>
<feature type="domain" description="HD-GYP" evidence="3">
    <location>
        <begin position="157"/>
        <end position="354"/>
    </location>
</feature>
<dbReference type="InterPro" id="IPR003607">
    <property type="entry name" value="HD/PDEase_dom"/>
</dbReference>
<comment type="caution">
    <text evidence="4">The sequence shown here is derived from an EMBL/GenBank/DDBJ whole genome shotgun (WGS) entry which is preliminary data.</text>
</comment>
<keyword evidence="4" id="KW-0378">Hydrolase</keyword>
<evidence type="ECO:0000313" key="4">
    <source>
        <dbReference type="EMBL" id="TCS64360.1"/>
    </source>
</evidence>
<dbReference type="Gene3D" id="1.10.3210.10">
    <property type="entry name" value="Hypothetical protein af1432"/>
    <property type="match status" value="1"/>
</dbReference>
<dbReference type="PANTHER" id="PTHR45228">
    <property type="entry name" value="CYCLIC DI-GMP PHOSPHODIESTERASE TM_0186-RELATED"/>
    <property type="match status" value="1"/>
</dbReference>
<dbReference type="Pfam" id="PF00072">
    <property type="entry name" value="Response_reg"/>
    <property type="match status" value="1"/>
</dbReference>
<proteinExistence type="predicted"/>
<dbReference type="CDD" id="cd17551">
    <property type="entry name" value="REC_RpfG-like"/>
    <property type="match status" value="1"/>
</dbReference>
<dbReference type="Proteomes" id="UP000295304">
    <property type="component" value="Unassembled WGS sequence"/>
</dbReference>
<dbReference type="CDD" id="cd00077">
    <property type="entry name" value="HDc"/>
    <property type="match status" value="1"/>
</dbReference>
<dbReference type="InterPro" id="IPR001789">
    <property type="entry name" value="Sig_transdc_resp-reg_receiver"/>
</dbReference>
<keyword evidence="5" id="KW-1185">Reference proteome</keyword>
<organism evidence="4 5">
    <name type="scientific">Varunaivibrio sulfuroxidans</name>
    <dbReference type="NCBI Taxonomy" id="1773489"/>
    <lineage>
        <taxon>Bacteria</taxon>
        <taxon>Pseudomonadati</taxon>
        <taxon>Pseudomonadota</taxon>
        <taxon>Alphaproteobacteria</taxon>
        <taxon>Rhodospirillales</taxon>
        <taxon>Magnetovibrionaceae</taxon>
        <taxon>Varunaivibrio</taxon>
    </lineage>
</organism>
<name>A0A4R3JHS7_9PROT</name>
<reference evidence="4 5" key="1">
    <citation type="submission" date="2019-03" db="EMBL/GenBank/DDBJ databases">
        <title>Genomic Encyclopedia of Type Strains, Phase IV (KMG-IV): sequencing the most valuable type-strain genomes for metagenomic binning, comparative biology and taxonomic classification.</title>
        <authorList>
            <person name="Goeker M."/>
        </authorList>
    </citation>
    <scope>NUCLEOTIDE SEQUENCE [LARGE SCALE GENOMIC DNA]</scope>
    <source>
        <strain evidence="4 5">DSM 101688</strain>
    </source>
</reference>
<accession>A0A4R3JHS7</accession>
<dbReference type="Gene3D" id="3.40.50.2300">
    <property type="match status" value="1"/>
</dbReference>
<dbReference type="PANTHER" id="PTHR45228:SF1">
    <property type="entry name" value="CYCLIC DI-GMP PHOSPHODIESTERASE TM_0186"/>
    <property type="match status" value="1"/>
</dbReference>
<sequence>MTNIPAHILNAKLLIVDDNASNVMLLSKLLENRGYTNIHGVTDPREVEALYKQERHDLILLDIRMPHLDGYQVLEKLRALCEGDDYPPVMILTAQTDQETRYKALEAGAQDFLNKPFDQIEAMTRIRNLIEIRLLHNQVREQNMALDRKVKERTRELEETRLEVVRRLGAAAEYKDNETGMHVIRMSKTCQLLGQAIGMDERQSQILLNASPMHDIGKIGIPDRVLLKPGKLDPGEWEIMKTHTEIGAEILGSHTSDLMEMARVIAVTHHEKWDGSGYPRGLKGEDIPLVGRISAVADVFDALISERPYKDAWPVERAVALLEQESGAHFEPLLIEKFMIVLPQVLEIKEQFKDVNEERFHPFHRAGKEAGRDR</sequence>